<dbReference type="EMBL" id="JBHLVX010000055">
    <property type="protein sequence ID" value="MFC0269195.1"/>
    <property type="molecule type" value="Genomic_DNA"/>
</dbReference>
<comment type="caution">
    <text evidence="1">The sequence shown here is derived from an EMBL/GenBank/DDBJ whole genome shotgun (WGS) entry which is preliminary data.</text>
</comment>
<evidence type="ECO:0000313" key="2">
    <source>
        <dbReference type="Proteomes" id="UP001589814"/>
    </source>
</evidence>
<dbReference type="RefSeq" id="WP_019951560.1">
    <property type="nucleotide sequence ID" value="NZ_JBHLVX010000055.1"/>
</dbReference>
<name>A0ABV6G6B3_9GAMM</name>
<accession>A0ABV6G6B3</accession>
<evidence type="ECO:0000313" key="1">
    <source>
        <dbReference type="EMBL" id="MFC0269195.1"/>
    </source>
</evidence>
<organism evidence="1 2">
    <name type="scientific">Kushneria aurantia</name>
    <dbReference type="NCBI Taxonomy" id="504092"/>
    <lineage>
        <taxon>Bacteria</taxon>
        <taxon>Pseudomonadati</taxon>
        <taxon>Pseudomonadota</taxon>
        <taxon>Gammaproteobacteria</taxon>
        <taxon>Oceanospirillales</taxon>
        <taxon>Halomonadaceae</taxon>
        <taxon>Kushneria</taxon>
    </lineage>
</organism>
<sequence length="107" mass="12007">MLYVKRDSSGEIVMASREPTEECREVVELESGELMAFMSGRSEQEARFIASDLAFVRVVEDLLEVLLSKGVISFTDLPEAARNKVMERKSLRRGNRIDLLGEEGGII</sequence>
<keyword evidence="2" id="KW-1185">Reference proteome</keyword>
<dbReference type="Proteomes" id="UP001589814">
    <property type="component" value="Unassembled WGS sequence"/>
</dbReference>
<protein>
    <submittedName>
        <fullName evidence="1">Tryptophan synthase subunit beta like protein</fullName>
    </submittedName>
</protein>
<gene>
    <name evidence="1" type="ORF">ACFFHW_14585</name>
</gene>
<proteinExistence type="predicted"/>
<reference evidence="1 2" key="1">
    <citation type="submission" date="2024-09" db="EMBL/GenBank/DDBJ databases">
        <authorList>
            <person name="Sun Q."/>
            <person name="Mori K."/>
        </authorList>
    </citation>
    <scope>NUCLEOTIDE SEQUENCE [LARGE SCALE GENOMIC DNA]</scope>
    <source>
        <strain evidence="1 2">CCM 7415</strain>
    </source>
</reference>